<proteinExistence type="predicted"/>
<reference evidence="1" key="1">
    <citation type="submission" date="2023-01" db="EMBL/GenBank/DDBJ databases">
        <authorList>
            <person name="Van Ghelder C."/>
            <person name="Rancurel C."/>
        </authorList>
    </citation>
    <scope>NUCLEOTIDE SEQUENCE</scope>
    <source>
        <strain evidence="1">CNCM I-4278</strain>
    </source>
</reference>
<organism evidence="1 2">
    <name type="scientific">Periconia digitata</name>
    <dbReference type="NCBI Taxonomy" id="1303443"/>
    <lineage>
        <taxon>Eukaryota</taxon>
        <taxon>Fungi</taxon>
        <taxon>Dikarya</taxon>
        <taxon>Ascomycota</taxon>
        <taxon>Pezizomycotina</taxon>
        <taxon>Dothideomycetes</taxon>
        <taxon>Pleosporomycetidae</taxon>
        <taxon>Pleosporales</taxon>
        <taxon>Massarineae</taxon>
        <taxon>Periconiaceae</taxon>
        <taxon>Periconia</taxon>
    </lineage>
</organism>
<name>A0A9W4UC26_9PLEO</name>
<evidence type="ECO:0000313" key="1">
    <source>
        <dbReference type="EMBL" id="CAI6333265.1"/>
    </source>
</evidence>
<accession>A0A9W4UC26</accession>
<dbReference type="EMBL" id="CAOQHR010000004">
    <property type="protein sequence ID" value="CAI6333265.1"/>
    <property type="molecule type" value="Genomic_DNA"/>
</dbReference>
<dbReference type="Proteomes" id="UP001152607">
    <property type="component" value="Unassembled WGS sequence"/>
</dbReference>
<dbReference type="AlphaFoldDB" id="A0A9W4UC26"/>
<sequence>MHHSDIENFLMHSAFPKRFSPHSSLIPSASSALYPIPHTLSKGLASASTLSLVPNNTLLNPSPFPPLLSSLAINLYQLTTLAARLLTFVHSQSLNPFKLRPIAFCFRGLSSARIRAQAEASEK</sequence>
<gene>
    <name evidence="1" type="ORF">PDIGIT_LOCUS6303</name>
</gene>
<protein>
    <submittedName>
        <fullName evidence="1">Uncharacterized protein</fullName>
    </submittedName>
</protein>
<evidence type="ECO:0000313" key="2">
    <source>
        <dbReference type="Proteomes" id="UP001152607"/>
    </source>
</evidence>
<comment type="caution">
    <text evidence="1">The sequence shown here is derived from an EMBL/GenBank/DDBJ whole genome shotgun (WGS) entry which is preliminary data.</text>
</comment>
<keyword evidence="2" id="KW-1185">Reference proteome</keyword>